<sequence length="303" mass="35022">MLSDTWFKNSNNAILRKTLFKGLASIMLSLARAPLPRIGSFVIDNNGFISLSNRPLTLEIQELENEGIPIDIARDYTYSTTDSYATDMVSLHDSRLLYQPNAINNGSDFMQQATALTGMRTSIPLFFRRDLRRGPFVFSLTDLHQSNIFVDKMWNITSLVDLEWGCSLPIEMIHPPYWLASQFVDTIDEEEYKKMWTEFGQVLAQEELDTKQEPQLSTIMTRGWEIGTFWYSLALQNPTAIFRLFIDKIQSRLGKGIYNEDQYGLVMTSHWAFNVTDIIKRKIKDKEEYDNKLRQAFGEPAQI</sequence>
<dbReference type="InterPro" id="IPR051678">
    <property type="entry name" value="AGP_Transferase"/>
</dbReference>
<dbReference type="PANTHER" id="PTHR21310">
    <property type="entry name" value="AMINOGLYCOSIDE PHOSPHOTRANSFERASE-RELATED-RELATED"/>
    <property type="match status" value="1"/>
</dbReference>
<dbReference type="HOGENOM" id="CLU_025005_0_3_1"/>
<dbReference type="Proteomes" id="UP000023623">
    <property type="component" value="Unassembled WGS sequence"/>
</dbReference>
<protein>
    <recommendedName>
        <fullName evidence="3">Aminoglycoside phosphotransferase domain-containing protein</fullName>
    </recommendedName>
</protein>
<dbReference type="PANTHER" id="PTHR21310:SF37">
    <property type="entry name" value="AMINOGLYCOSIDE PHOSPHOTRANSFERASE DOMAIN-CONTAINING PROTEIN"/>
    <property type="match status" value="1"/>
</dbReference>
<reference evidence="1 2" key="1">
    <citation type="submission" date="2014-02" db="EMBL/GenBank/DDBJ databases">
        <title>The Genome Sequence of Trichophyton rubrum (morphotype soudanense) CBS 452.61.</title>
        <authorList>
            <consortium name="The Broad Institute Genomics Platform"/>
            <person name="Cuomo C.A."/>
            <person name="White T.C."/>
            <person name="Graser Y."/>
            <person name="Martinez-Rossi N."/>
            <person name="Heitman J."/>
            <person name="Young S.K."/>
            <person name="Zeng Q."/>
            <person name="Gargeya S."/>
            <person name="Abouelleil A."/>
            <person name="Alvarado L."/>
            <person name="Chapman S.B."/>
            <person name="Gainer-Dewar J."/>
            <person name="Goldberg J."/>
            <person name="Griggs A."/>
            <person name="Gujja S."/>
            <person name="Hansen M."/>
            <person name="Howarth C."/>
            <person name="Imamovic A."/>
            <person name="Larimer J."/>
            <person name="Martinez D."/>
            <person name="Murphy C."/>
            <person name="Pearson M.D."/>
            <person name="Persinoti G."/>
            <person name="Poon T."/>
            <person name="Priest M."/>
            <person name="Roberts A.D."/>
            <person name="Saif S."/>
            <person name="Shea T.D."/>
            <person name="Sykes S.N."/>
            <person name="Wortman J."/>
            <person name="Nusbaum C."/>
            <person name="Birren B."/>
        </authorList>
    </citation>
    <scope>NUCLEOTIDE SEQUENCE [LARGE SCALE GENOMIC DNA]</scope>
    <source>
        <strain evidence="1 2">CBS 452.61</strain>
    </source>
</reference>
<dbReference type="AlphaFoldDB" id="A0A022XQF6"/>
<name>A0A022XQF6_TRISD</name>
<evidence type="ECO:0008006" key="3">
    <source>
        <dbReference type="Google" id="ProtNLM"/>
    </source>
</evidence>
<proteinExistence type="predicted"/>
<accession>A0A022XQF6</accession>
<organism evidence="1 2">
    <name type="scientific">Trichophyton soudanense CBS 452.61</name>
    <dbReference type="NCBI Taxonomy" id="1215331"/>
    <lineage>
        <taxon>Eukaryota</taxon>
        <taxon>Fungi</taxon>
        <taxon>Dikarya</taxon>
        <taxon>Ascomycota</taxon>
        <taxon>Pezizomycotina</taxon>
        <taxon>Eurotiomycetes</taxon>
        <taxon>Eurotiomycetidae</taxon>
        <taxon>Onygenales</taxon>
        <taxon>Arthrodermataceae</taxon>
        <taxon>Trichophyton</taxon>
    </lineage>
</organism>
<evidence type="ECO:0000313" key="2">
    <source>
        <dbReference type="Proteomes" id="UP000023623"/>
    </source>
</evidence>
<keyword evidence="2" id="KW-1185">Reference proteome</keyword>
<dbReference type="EMBL" id="KK208877">
    <property type="protein sequence ID" value="EZF72531.1"/>
    <property type="molecule type" value="Genomic_DNA"/>
</dbReference>
<dbReference type="OrthoDB" id="4188079at2759"/>
<gene>
    <name evidence="1" type="ORF">H105_05421</name>
</gene>
<evidence type="ECO:0000313" key="1">
    <source>
        <dbReference type="EMBL" id="EZF72531.1"/>
    </source>
</evidence>